<keyword evidence="3" id="KW-1185">Reference proteome</keyword>
<dbReference type="InterPro" id="IPR025724">
    <property type="entry name" value="GAG-pre-integrase_dom"/>
</dbReference>
<feature type="non-terminal residue" evidence="2">
    <location>
        <position position="1"/>
    </location>
</feature>
<protein>
    <recommendedName>
        <fullName evidence="1">GAG-pre-integrase domain-containing protein</fullName>
    </recommendedName>
</protein>
<dbReference type="Pfam" id="PF13976">
    <property type="entry name" value="gag_pre-integrs"/>
    <property type="match status" value="1"/>
</dbReference>
<proteinExistence type="predicted"/>
<comment type="caution">
    <text evidence="2">The sequence shown here is derived from an EMBL/GenBank/DDBJ whole genome shotgun (WGS) entry which is preliminary data.</text>
</comment>
<name>A0A371ES04_MUCPR</name>
<evidence type="ECO:0000313" key="3">
    <source>
        <dbReference type="Proteomes" id="UP000257109"/>
    </source>
</evidence>
<sequence>MCGYKEKFVEFEEKEKRNLSFLVILPTRSNSNLIVKVFISRNKIFISNNKTNESKYLEATIKNEVWCWHMRYRHLNDREFKTLGNEMMKGMPHINHPNQLCKACLLGKHARRNFSKEAKSRKKSLNLQLVHIDVYGPI</sequence>
<dbReference type="OrthoDB" id="1703812at2759"/>
<evidence type="ECO:0000259" key="1">
    <source>
        <dbReference type="Pfam" id="PF13976"/>
    </source>
</evidence>
<accession>A0A371ES04</accession>
<dbReference type="EMBL" id="QJKJ01012415">
    <property type="protein sequence ID" value="RDX68736.1"/>
    <property type="molecule type" value="Genomic_DNA"/>
</dbReference>
<reference evidence="2" key="1">
    <citation type="submission" date="2018-05" db="EMBL/GenBank/DDBJ databases">
        <title>Draft genome of Mucuna pruriens seed.</title>
        <authorList>
            <person name="Nnadi N.E."/>
            <person name="Vos R."/>
            <person name="Hasami M.H."/>
            <person name="Devisetty U.K."/>
            <person name="Aguiy J.C."/>
        </authorList>
    </citation>
    <scope>NUCLEOTIDE SEQUENCE [LARGE SCALE GENOMIC DNA]</scope>
    <source>
        <strain evidence="2">JCA_2017</strain>
    </source>
</reference>
<dbReference type="Proteomes" id="UP000257109">
    <property type="component" value="Unassembled WGS sequence"/>
</dbReference>
<organism evidence="2 3">
    <name type="scientific">Mucuna pruriens</name>
    <name type="common">Velvet bean</name>
    <name type="synonym">Dolichos pruriens</name>
    <dbReference type="NCBI Taxonomy" id="157652"/>
    <lineage>
        <taxon>Eukaryota</taxon>
        <taxon>Viridiplantae</taxon>
        <taxon>Streptophyta</taxon>
        <taxon>Embryophyta</taxon>
        <taxon>Tracheophyta</taxon>
        <taxon>Spermatophyta</taxon>
        <taxon>Magnoliopsida</taxon>
        <taxon>eudicotyledons</taxon>
        <taxon>Gunneridae</taxon>
        <taxon>Pentapetalae</taxon>
        <taxon>rosids</taxon>
        <taxon>fabids</taxon>
        <taxon>Fabales</taxon>
        <taxon>Fabaceae</taxon>
        <taxon>Papilionoideae</taxon>
        <taxon>50 kb inversion clade</taxon>
        <taxon>NPAAA clade</taxon>
        <taxon>indigoferoid/millettioid clade</taxon>
        <taxon>Phaseoleae</taxon>
        <taxon>Mucuna</taxon>
    </lineage>
</organism>
<feature type="domain" description="GAG-pre-integrase" evidence="1">
    <location>
        <begin position="49"/>
        <end position="109"/>
    </location>
</feature>
<dbReference type="AlphaFoldDB" id="A0A371ES04"/>
<evidence type="ECO:0000313" key="2">
    <source>
        <dbReference type="EMBL" id="RDX68736.1"/>
    </source>
</evidence>
<gene>
    <name evidence="2" type="ORF">CR513_52243</name>
</gene>